<accession>A0A316TY64</accession>
<keyword evidence="2" id="KW-1185">Reference proteome</keyword>
<dbReference type="AlphaFoldDB" id="A0A316TY64"/>
<protein>
    <submittedName>
        <fullName evidence="1">Uncharacterized protein</fullName>
    </submittedName>
</protein>
<dbReference type="OrthoDB" id="3787762at2"/>
<reference evidence="1 2" key="1">
    <citation type="submission" date="2018-05" db="EMBL/GenBank/DDBJ databases">
        <title>Nocardioides silvaticus genome.</title>
        <authorList>
            <person name="Li C."/>
            <person name="Wang G."/>
        </authorList>
    </citation>
    <scope>NUCLEOTIDE SEQUENCE [LARGE SCALE GENOMIC DNA]</scope>
    <source>
        <strain evidence="1 2">CCTCC AB 2018079</strain>
    </source>
</reference>
<gene>
    <name evidence="1" type="ORF">DJ010_03785</name>
</gene>
<dbReference type="RefSeq" id="WP_109692250.1">
    <property type="nucleotide sequence ID" value="NZ_QGDD01000001.1"/>
</dbReference>
<organism evidence="1 2">
    <name type="scientific">Nocardioides silvaticus</name>
    <dbReference type="NCBI Taxonomy" id="2201891"/>
    <lineage>
        <taxon>Bacteria</taxon>
        <taxon>Bacillati</taxon>
        <taxon>Actinomycetota</taxon>
        <taxon>Actinomycetes</taxon>
        <taxon>Propionibacteriales</taxon>
        <taxon>Nocardioidaceae</taxon>
        <taxon>Nocardioides</taxon>
    </lineage>
</organism>
<evidence type="ECO:0000313" key="1">
    <source>
        <dbReference type="EMBL" id="PWN04746.1"/>
    </source>
</evidence>
<evidence type="ECO:0000313" key="2">
    <source>
        <dbReference type="Proteomes" id="UP000245507"/>
    </source>
</evidence>
<dbReference type="EMBL" id="QGDD01000001">
    <property type="protein sequence ID" value="PWN04746.1"/>
    <property type="molecule type" value="Genomic_DNA"/>
</dbReference>
<comment type="caution">
    <text evidence="1">The sequence shown here is derived from an EMBL/GenBank/DDBJ whole genome shotgun (WGS) entry which is preliminary data.</text>
</comment>
<dbReference type="Proteomes" id="UP000245507">
    <property type="component" value="Unassembled WGS sequence"/>
</dbReference>
<sequence>MAEEQVPTLSEVARILDRDGLLSHERAAVLQQAAAPDRPERYKCSHVEHRGGGWQHPWPDEAMYPHACCRIDDHCPAEWGRIRE</sequence>
<proteinExistence type="predicted"/>
<name>A0A316TY64_9ACTN</name>